<proteinExistence type="inferred from homology"/>
<comment type="caution">
    <text evidence="2">The sequence shown here is derived from an EMBL/GenBank/DDBJ whole genome shotgun (WGS) entry which is preliminary data.</text>
</comment>
<evidence type="ECO:0008006" key="4">
    <source>
        <dbReference type="Google" id="ProtNLM"/>
    </source>
</evidence>
<dbReference type="PANTHER" id="PTHR11803">
    <property type="entry name" value="2-IMINOBUTANOATE/2-IMINOPROPANOATE DEAMINASE RIDA"/>
    <property type="match status" value="1"/>
</dbReference>
<organism evidence="2 3">
    <name type="scientific">Nibrella saemangeumensis</name>
    <dbReference type="NCBI Taxonomy" id="1084526"/>
    <lineage>
        <taxon>Bacteria</taxon>
        <taxon>Pseudomonadati</taxon>
        <taxon>Bacteroidota</taxon>
        <taxon>Cytophagia</taxon>
        <taxon>Cytophagales</taxon>
        <taxon>Spirosomataceae</taxon>
        <taxon>Nibrella</taxon>
    </lineage>
</organism>
<name>A0ABP8NJR3_9BACT</name>
<keyword evidence="3" id="KW-1185">Reference proteome</keyword>
<dbReference type="InterPro" id="IPR006175">
    <property type="entry name" value="YjgF/YER057c/UK114"/>
</dbReference>
<evidence type="ECO:0000313" key="3">
    <source>
        <dbReference type="Proteomes" id="UP001501175"/>
    </source>
</evidence>
<dbReference type="SUPFAM" id="SSF55298">
    <property type="entry name" value="YjgF-like"/>
    <property type="match status" value="1"/>
</dbReference>
<evidence type="ECO:0000256" key="1">
    <source>
        <dbReference type="ARBA" id="ARBA00010552"/>
    </source>
</evidence>
<dbReference type="Proteomes" id="UP001501175">
    <property type="component" value="Unassembled WGS sequence"/>
</dbReference>
<reference evidence="3" key="1">
    <citation type="journal article" date="2019" name="Int. J. Syst. Evol. Microbiol.">
        <title>The Global Catalogue of Microorganisms (GCM) 10K type strain sequencing project: providing services to taxonomists for standard genome sequencing and annotation.</title>
        <authorList>
            <consortium name="The Broad Institute Genomics Platform"/>
            <consortium name="The Broad Institute Genome Sequencing Center for Infectious Disease"/>
            <person name="Wu L."/>
            <person name="Ma J."/>
        </authorList>
    </citation>
    <scope>NUCLEOTIDE SEQUENCE [LARGE SCALE GENOMIC DNA]</scope>
    <source>
        <strain evidence="3">JCM 17927</strain>
    </source>
</reference>
<evidence type="ECO:0000313" key="2">
    <source>
        <dbReference type="EMBL" id="GAA4467510.1"/>
    </source>
</evidence>
<dbReference type="EMBL" id="BAABHD010000082">
    <property type="protein sequence ID" value="GAA4467510.1"/>
    <property type="molecule type" value="Genomic_DNA"/>
</dbReference>
<dbReference type="Pfam" id="PF01042">
    <property type="entry name" value="Ribonuc_L-PSP"/>
    <property type="match status" value="1"/>
</dbReference>
<protein>
    <recommendedName>
        <fullName evidence="4">Enamine deaminase RidA, house cleaning of reactive enamine intermediates, YjgF/YER057c/UK114 family</fullName>
    </recommendedName>
</protein>
<dbReference type="Gene3D" id="3.30.1330.40">
    <property type="entry name" value="RutC-like"/>
    <property type="match status" value="1"/>
</dbReference>
<accession>A0ABP8NJR3</accession>
<sequence length="164" mass="18465">MNSLLKLVSIAFAGLTLSNCQPGEAGTNYQDPTLGEAEYFTLRPDLEEPAGLTQAVRIGNTIRVSGAVSIDDQGNPTSVGDMKSQLKNVYSDLEKTLRHFDCTFDDVVVETVYTTNMDLFKEHADLRASYYKRRYPTGSWLEVKQLDQPEFLVEIELEAEKKYK</sequence>
<dbReference type="CDD" id="cd00448">
    <property type="entry name" value="YjgF_YER057c_UK114_family"/>
    <property type="match status" value="1"/>
</dbReference>
<gene>
    <name evidence="2" type="ORF">GCM10023189_51350</name>
</gene>
<dbReference type="InterPro" id="IPR035959">
    <property type="entry name" value="RutC-like_sf"/>
</dbReference>
<dbReference type="RefSeq" id="WP_345248490.1">
    <property type="nucleotide sequence ID" value="NZ_BAABHD010000082.1"/>
</dbReference>
<comment type="similarity">
    <text evidence="1">Belongs to the RutC family.</text>
</comment>
<dbReference type="PANTHER" id="PTHR11803:SF58">
    <property type="entry name" value="PROTEIN HMF1-RELATED"/>
    <property type="match status" value="1"/>
</dbReference>